<proteinExistence type="predicted"/>
<evidence type="ECO:0000256" key="1">
    <source>
        <dbReference type="ARBA" id="ARBA00022729"/>
    </source>
</evidence>
<organism evidence="2">
    <name type="scientific">Manihot esculenta</name>
    <name type="common">Cassava</name>
    <name type="synonym">Jatropha manihot</name>
    <dbReference type="NCBI Taxonomy" id="3983"/>
    <lineage>
        <taxon>Eukaryota</taxon>
        <taxon>Viridiplantae</taxon>
        <taxon>Streptophyta</taxon>
        <taxon>Embryophyta</taxon>
        <taxon>Tracheophyta</taxon>
        <taxon>Spermatophyta</taxon>
        <taxon>Magnoliopsida</taxon>
        <taxon>eudicotyledons</taxon>
        <taxon>Gunneridae</taxon>
        <taxon>Pentapetalae</taxon>
        <taxon>rosids</taxon>
        <taxon>fabids</taxon>
        <taxon>Malpighiales</taxon>
        <taxon>Euphorbiaceae</taxon>
        <taxon>Crotonoideae</taxon>
        <taxon>Manihoteae</taxon>
        <taxon>Manihot</taxon>
    </lineage>
</organism>
<keyword evidence="1" id="KW-0732">Signal</keyword>
<reference evidence="2" key="1">
    <citation type="submission" date="2016-02" db="EMBL/GenBank/DDBJ databases">
        <title>WGS assembly of Manihot esculenta.</title>
        <authorList>
            <person name="Bredeson J.V."/>
            <person name="Prochnik S.E."/>
            <person name="Lyons J.B."/>
            <person name="Schmutz J."/>
            <person name="Grimwood J."/>
            <person name="Vrebalov J."/>
            <person name="Bart R.S."/>
            <person name="Amuge T."/>
            <person name="Ferguson M.E."/>
            <person name="Green R."/>
            <person name="Putnam N."/>
            <person name="Stites J."/>
            <person name="Rounsley S."/>
            <person name="Rokhsar D.S."/>
        </authorList>
    </citation>
    <scope>NUCLEOTIDE SEQUENCE [LARGE SCALE GENOMIC DNA]</scope>
    <source>
        <tissue evidence="2">Leaf</tissue>
    </source>
</reference>
<accession>A0A2C9UBJ4</accession>
<dbReference type="EMBL" id="CM004402">
    <property type="protein sequence ID" value="OAY27495.1"/>
    <property type="molecule type" value="Genomic_DNA"/>
</dbReference>
<dbReference type="PANTHER" id="PTHR33184:SF67">
    <property type="entry name" value="PROTEIN TAPETUM DETERMINANT 1"/>
    <property type="match status" value="1"/>
</dbReference>
<sequence length="126" mass="13448">MSRLLLIPSATTTTMKLYRTTITGEADQCSKNDIAIAQGQVGMQPDGTQTFSVEITNTCSTGCSIANMHLICDFSSGIFINTKIFKKLARNDRVVNNGEPLAAGSALSFRYAAASQFPLSVSSTLC</sequence>
<dbReference type="STRING" id="3983.A0A2C9UBJ4"/>
<dbReference type="AlphaFoldDB" id="A0A2C9UBJ4"/>
<protein>
    <submittedName>
        <fullName evidence="2">Uncharacterized protein</fullName>
    </submittedName>
</protein>
<dbReference type="InterPro" id="IPR040361">
    <property type="entry name" value="TPD1"/>
</dbReference>
<dbReference type="PANTHER" id="PTHR33184">
    <property type="entry name" value="PROTEIN TAPETUM DETERMINANT 1-LIKE-RELATED"/>
    <property type="match status" value="1"/>
</dbReference>
<evidence type="ECO:0000313" key="2">
    <source>
        <dbReference type="EMBL" id="OAY27495.1"/>
    </source>
</evidence>
<name>A0A2C9UBJ4_MANES</name>
<dbReference type="GO" id="GO:0001709">
    <property type="term" value="P:cell fate determination"/>
    <property type="evidence" value="ECO:0000318"/>
    <property type="project" value="GO_Central"/>
</dbReference>
<gene>
    <name evidence="2" type="ORF">MANES_16G130400</name>
</gene>
<dbReference type="Pfam" id="PF24068">
    <property type="entry name" value="TPD1_C"/>
    <property type="match status" value="1"/>
</dbReference>